<organism evidence="10 11">
    <name type="scientific">Paraburkholderia monticola</name>
    <dbReference type="NCBI Taxonomy" id="1399968"/>
    <lineage>
        <taxon>Bacteria</taxon>
        <taxon>Pseudomonadati</taxon>
        <taxon>Pseudomonadota</taxon>
        <taxon>Betaproteobacteria</taxon>
        <taxon>Burkholderiales</taxon>
        <taxon>Burkholderiaceae</taxon>
        <taxon>Paraburkholderia</taxon>
    </lineage>
</organism>
<dbReference type="RefSeq" id="WP_062135851.1">
    <property type="nucleotide sequence ID" value="NZ_LRBG01000038.1"/>
</dbReference>
<dbReference type="CDD" id="cd06261">
    <property type="entry name" value="TM_PBP2"/>
    <property type="match status" value="1"/>
</dbReference>
<dbReference type="SUPFAM" id="SSF161098">
    <property type="entry name" value="MetI-like"/>
    <property type="match status" value="1"/>
</dbReference>
<name>A0A149PED3_9BURK</name>
<feature type="region of interest" description="Disordered" evidence="8">
    <location>
        <begin position="1"/>
        <end position="27"/>
    </location>
</feature>
<feature type="domain" description="ABC transmembrane type-1" evidence="9">
    <location>
        <begin position="95"/>
        <end position="308"/>
    </location>
</feature>
<dbReference type="OrthoDB" id="9805108at2"/>
<keyword evidence="6 7" id="KW-0472">Membrane</keyword>
<dbReference type="PANTHER" id="PTHR30193">
    <property type="entry name" value="ABC TRANSPORTER PERMEASE PROTEIN"/>
    <property type="match status" value="1"/>
</dbReference>
<evidence type="ECO:0000256" key="4">
    <source>
        <dbReference type="ARBA" id="ARBA00022692"/>
    </source>
</evidence>
<dbReference type="GO" id="GO:0005886">
    <property type="term" value="C:plasma membrane"/>
    <property type="evidence" value="ECO:0007669"/>
    <property type="project" value="UniProtKB-SubCell"/>
</dbReference>
<feature type="transmembrane region" description="Helical" evidence="7">
    <location>
        <begin position="34"/>
        <end position="54"/>
    </location>
</feature>
<evidence type="ECO:0000259" key="9">
    <source>
        <dbReference type="PROSITE" id="PS50928"/>
    </source>
</evidence>
<dbReference type="STRING" id="1399968.CI15_30505"/>
<keyword evidence="5 7" id="KW-1133">Transmembrane helix</keyword>
<feature type="transmembrane region" description="Helical" evidence="7">
    <location>
        <begin position="98"/>
        <end position="120"/>
    </location>
</feature>
<dbReference type="Gene3D" id="1.10.3720.10">
    <property type="entry name" value="MetI-like"/>
    <property type="match status" value="1"/>
</dbReference>
<comment type="caution">
    <text evidence="10">The sequence shown here is derived from an EMBL/GenBank/DDBJ whole genome shotgun (WGS) entry which is preliminary data.</text>
</comment>
<dbReference type="PANTHER" id="PTHR30193:SF42">
    <property type="entry name" value="ABC TRANSPORTER PERMEASE PROTEIN"/>
    <property type="match status" value="1"/>
</dbReference>
<dbReference type="GO" id="GO:0055085">
    <property type="term" value="P:transmembrane transport"/>
    <property type="evidence" value="ECO:0007669"/>
    <property type="project" value="InterPro"/>
</dbReference>
<dbReference type="EMBL" id="LRBG01000038">
    <property type="protein sequence ID" value="KXU83417.1"/>
    <property type="molecule type" value="Genomic_DNA"/>
</dbReference>
<evidence type="ECO:0000256" key="2">
    <source>
        <dbReference type="ARBA" id="ARBA00022448"/>
    </source>
</evidence>
<evidence type="ECO:0000256" key="7">
    <source>
        <dbReference type="RuleBase" id="RU363032"/>
    </source>
</evidence>
<evidence type="ECO:0000313" key="11">
    <source>
        <dbReference type="Proteomes" id="UP000075613"/>
    </source>
</evidence>
<sequence>MHALKLPAEGSKPRGGSHPNSQPRPRHKPLKRRFSIAVWLALLPMLLTVVFAYLGTMVWTARVSLSNSHTFPSNDFAGLTQYVRLFHNDRWLGSLQNIVIYGACFIVACMVIGLLLAIFIDQRVVAEGALRTVFLYPYAMSFVATGLVWQWILNPSLGAQEVLHRIGFTHARFDWIVDQDYVIYTIVIATVWQASGLVMALMLAGLRGIDEELWKAARIDGIPRWRVYASIVVPMLGPSISTAFVLLFVMVVKLYDAVVAMTQGGPGTASEVPAKFIMDYLFGRANIGLASAASIVLLATVLAILAPFFYARSRAALRGERG</sequence>
<keyword evidence="2 7" id="KW-0813">Transport</keyword>
<comment type="subcellular location">
    <subcellularLocation>
        <location evidence="1 7">Cell membrane</location>
        <topology evidence="1 7">Multi-pass membrane protein</topology>
    </subcellularLocation>
</comment>
<keyword evidence="11" id="KW-1185">Reference proteome</keyword>
<evidence type="ECO:0000256" key="1">
    <source>
        <dbReference type="ARBA" id="ARBA00004651"/>
    </source>
</evidence>
<dbReference type="PROSITE" id="PS50928">
    <property type="entry name" value="ABC_TM1"/>
    <property type="match status" value="1"/>
</dbReference>
<accession>A0A149PED3</accession>
<evidence type="ECO:0000256" key="3">
    <source>
        <dbReference type="ARBA" id="ARBA00022475"/>
    </source>
</evidence>
<dbReference type="Proteomes" id="UP000075613">
    <property type="component" value="Unassembled WGS sequence"/>
</dbReference>
<evidence type="ECO:0000256" key="5">
    <source>
        <dbReference type="ARBA" id="ARBA00022989"/>
    </source>
</evidence>
<feature type="transmembrane region" description="Helical" evidence="7">
    <location>
        <begin position="181"/>
        <end position="206"/>
    </location>
</feature>
<evidence type="ECO:0000256" key="8">
    <source>
        <dbReference type="SAM" id="MobiDB-lite"/>
    </source>
</evidence>
<evidence type="ECO:0000313" key="10">
    <source>
        <dbReference type="EMBL" id="KXU83417.1"/>
    </source>
</evidence>
<feature type="transmembrane region" description="Helical" evidence="7">
    <location>
        <begin position="132"/>
        <end position="152"/>
    </location>
</feature>
<dbReference type="Pfam" id="PF00528">
    <property type="entry name" value="BPD_transp_1"/>
    <property type="match status" value="1"/>
</dbReference>
<reference evidence="10 11" key="1">
    <citation type="journal article" date="2015" name="Int. J. Syst. Evol. Microbiol.">
        <title>Burkholderia monticola sp. nov., isolated from mountain soil.</title>
        <authorList>
            <person name="Baek I."/>
            <person name="Seo B."/>
            <person name="Lee I."/>
            <person name="Yi H."/>
            <person name="Chun J."/>
        </authorList>
    </citation>
    <scope>NUCLEOTIDE SEQUENCE [LARGE SCALE GENOMIC DNA]</scope>
    <source>
        <strain evidence="10 11">JC2948</strain>
    </source>
</reference>
<protein>
    <submittedName>
        <fullName evidence="10">Sugar ABC transporter permease</fullName>
    </submittedName>
</protein>
<feature type="transmembrane region" description="Helical" evidence="7">
    <location>
        <begin position="227"/>
        <end position="252"/>
    </location>
</feature>
<comment type="similarity">
    <text evidence="7">Belongs to the binding-protein-dependent transport system permease family.</text>
</comment>
<keyword evidence="3" id="KW-1003">Cell membrane</keyword>
<feature type="transmembrane region" description="Helical" evidence="7">
    <location>
        <begin position="287"/>
        <end position="311"/>
    </location>
</feature>
<dbReference type="InterPro" id="IPR035906">
    <property type="entry name" value="MetI-like_sf"/>
</dbReference>
<proteinExistence type="inferred from homology"/>
<gene>
    <name evidence="10" type="ORF">CI15_30505</name>
</gene>
<evidence type="ECO:0000256" key="6">
    <source>
        <dbReference type="ARBA" id="ARBA00023136"/>
    </source>
</evidence>
<dbReference type="InterPro" id="IPR000515">
    <property type="entry name" value="MetI-like"/>
</dbReference>
<keyword evidence="4 7" id="KW-0812">Transmembrane</keyword>
<dbReference type="AlphaFoldDB" id="A0A149PED3"/>
<dbReference type="InterPro" id="IPR051393">
    <property type="entry name" value="ABC_transporter_permease"/>
</dbReference>